<feature type="domain" description="CusB-like beta-barrel" evidence="4">
    <location>
        <begin position="197"/>
        <end position="272"/>
    </location>
</feature>
<dbReference type="Proteomes" id="UP001429354">
    <property type="component" value="Unassembled WGS sequence"/>
</dbReference>
<dbReference type="InterPro" id="IPR058792">
    <property type="entry name" value="Beta-barrel_RND_2"/>
</dbReference>
<dbReference type="PANTHER" id="PTHR30469:SF16">
    <property type="entry name" value="HAE1 FAMILY EFFLUX PUMP MFP COMPONENT"/>
    <property type="match status" value="1"/>
</dbReference>
<accession>A0ABX0ABN6</accession>
<protein>
    <submittedName>
        <fullName evidence="6">Efflux RND transporter periplasmic adaptor subunit</fullName>
    </submittedName>
</protein>
<dbReference type="Gene3D" id="2.40.420.20">
    <property type="match status" value="1"/>
</dbReference>
<dbReference type="Gene3D" id="2.40.50.100">
    <property type="match status" value="1"/>
</dbReference>
<dbReference type="PANTHER" id="PTHR30469">
    <property type="entry name" value="MULTIDRUG RESISTANCE PROTEIN MDTA"/>
    <property type="match status" value="1"/>
</dbReference>
<comment type="caution">
    <text evidence="6">The sequence shown here is derived from an EMBL/GenBank/DDBJ whole genome shotgun (WGS) entry which is preliminary data.</text>
</comment>
<comment type="similarity">
    <text evidence="1">Belongs to the membrane fusion protein (MFP) (TC 8.A.1) family.</text>
</comment>
<dbReference type="Gene3D" id="1.10.287.470">
    <property type="entry name" value="Helix hairpin bin"/>
    <property type="match status" value="1"/>
</dbReference>
<feature type="region of interest" description="Disordered" evidence="2">
    <location>
        <begin position="341"/>
        <end position="360"/>
    </location>
</feature>
<feature type="chain" id="PRO_5046678213" evidence="3">
    <location>
        <begin position="22"/>
        <end position="360"/>
    </location>
</feature>
<feature type="domain" description="YknX-like C-terminal permuted SH3-like" evidence="5">
    <location>
        <begin position="278"/>
        <end position="344"/>
    </location>
</feature>
<name>A0ABX0ABN6_9GAMM</name>
<dbReference type="InterPro" id="IPR006143">
    <property type="entry name" value="RND_pump_MFP"/>
</dbReference>
<dbReference type="RefSeq" id="WP_162348865.1">
    <property type="nucleotide sequence ID" value="NZ_QOVG01000003.1"/>
</dbReference>
<evidence type="ECO:0000259" key="5">
    <source>
        <dbReference type="Pfam" id="PF25989"/>
    </source>
</evidence>
<gene>
    <name evidence="6" type="ORF">DT603_05515</name>
</gene>
<dbReference type="Gene3D" id="2.40.30.170">
    <property type="match status" value="1"/>
</dbReference>
<dbReference type="InterPro" id="IPR058637">
    <property type="entry name" value="YknX-like_C"/>
</dbReference>
<evidence type="ECO:0000259" key="4">
    <source>
        <dbReference type="Pfam" id="PF25954"/>
    </source>
</evidence>
<dbReference type="EMBL" id="QOVG01000003">
    <property type="protein sequence ID" value="NDK38298.1"/>
    <property type="molecule type" value="Genomic_DNA"/>
</dbReference>
<evidence type="ECO:0000313" key="6">
    <source>
        <dbReference type="EMBL" id="NDK38298.1"/>
    </source>
</evidence>
<dbReference type="Pfam" id="PF25989">
    <property type="entry name" value="YknX_C"/>
    <property type="match status" value="1"/>
</dbReference>
<keyword evidence="7" id="KW-1185">Reference proteome</keyword>
<feature type="signal peptide" evidence="3">
    <location>
        <begin position="1"/>
        <end position="21"/>
    </location>
</feature>
<dbReference type="SUPFAM" id="SSF111369">
    <property type="entry name" value="HlyD-like secretion proteins"/>
    <property type="match status" value="1"/>
</dbReference>
<proteinExistence type="inferred from homology"/>
<dbReference type="PROSITE" id="PS51257">
    <property type="entry name" value="PROKAR_LIPOPROTEIN"/>
    <property type="match status" value="1"/>
</dbReference>
<organism evidence="6 7">
    <name type="scientific">Pseudoxanthomonas gei</name>
    <dbReference type="NCBI Taxonomy" id="1383030"/>
    <lineage>
        <taxon>Bacteria</taxon>
        <taxon>Pseudomonadati</taxon>
        <taxon>Pseudomonadota</taxon>
        <taxon>Gammaproteobacteria</taxon>
        <taxon>Lysobacterales</taxon>
        <taxon>Lysobacteraceae</taxon>
        <taxon>Pseudoxanthomonas</taxon>
    </lineage>
</organism>
<keyword evidence="3" id="KW-0732">Signal</keyword>
<evidence type="ECO:0000256" key="1">
    <source>
        <dbReference type="ARBA" id="ARBA00009477"/>
    </source>
</evidence>
<dbReference type="Pfam" id="PF25954">
    <property type="entry name" value="Beta-barrel_RND_2"/>
    <property type="match status" value="1"/>
</dbReference>
<reference evidence="6 7" key="1">
    <citation type="submission" date="2018-07" db="EMBL/GenBank/DDBJ databases">
        <title>Whole genome Sequencing of Pseudoxanthomonas gei KCTC 32298 (T).</title>
        <authorList>
            <person name="Kumar S."/>
            <person name="Bansal K."/>
            <person name="Kaur A."/>
            <person name="Patil P."/>
            <person name="Sharma S."/>
            <person name="Patil P.B."/>
        </authorList>
    </citation>
    <scope>NUCLEOTIDE SEQUENCE [LARGE SCALE GENOMIC DNA]</scope>
    <source>
        <strain evidence="6 7">KCTC 32298</strain>
    </source>
</reference>
<feature type="compositionally biased region" description="Low complexity" evidence="2">
    <location>
        <begin position="350"/>
        <end position="360"/>
    </location>
</feature>
<evidence type="ECO:0000256" key="2">
    <source>
        <dbReference type="SAM" id="MobiDB-lite"/>
    </source>
</evidence>
<sequence>MLIRSGARVALLAMLIPLVVACGKDKAATRPDEGRSAPVPVTMLVVQPSAWSDTLQAIGTAKARESVTLTSKVSEVVQDVHFESGDEVRAGAPLITLRGDSQRASLVEAQATFAEADRLYRRQVTLADQQLVARASLDTQKAIRDAAAARVQQTRSDIGDRNVRAPFAGVLGIRQVSPGALITPSTVIATLDDISRVYVDFPVPESQLANVANGQTLLAHSTSYPGRDFEGVVSTIDARIDAATRAVVVRGDFPNPDRALRPGMLMEVQLSRPERQALIVPEIALVQVGRDTFVYRVKADGSVEQAKVEVGARSSGKAEITQGIKAGERIVVDGTGKLRAGSKVVDGKAPRAQKPAAAKG</sequence>
<evidence type="ECO:0000313" key="7">
    <source>
        <dbReference type="Proteomes" id="UP001429354"/>
    </source>
</evidence>
<dbReference type="NCBIfam" id="TIGR01730">
    <property type="entry name" value="RND_mfp"/>
    <property type="match status" value="1"/>
</dbReference>
<evidence type="ECO:0000256" key="3">
    <source>
        <dbReference type="SAM" id="SignalP"/>
    </source>
</evidence>